<reference evidence="1" key="1">
    <citation type="submission" date="2021-06" db="EMBL/GenBank/DDBJ databases">
        <authorList>
            <person name="Kallberg Y."/>
            <person name="Tangrot J."/>
            <person name="Rosling A."/>
        </authorList>
    </citation>
    <scope>NUCLEOTIDE SEQUENCE</scope>
    <source>
        <strain evidence="1">CL356</strain>
    </source>
</reference>
<keyword evidence="2" id="KW-1185">Reference proteome</keyword>
<evidence type="ECO:0000313" key="2">
    <source>
        <dbReference type="Proteomes" id="UP000789525"/>
    </source>
</evidence>
<dbReference type="Proteomes" id="UP000789525">
    <property type="component" value="Unassembled WGS sequence"/>
</dbReference>
<name>A0ACA9K5I1_9GLOM</name>
<proteinExistence type="predicted"/>
<sequence length="231" mass="26503">MIYKDERTHHVKLLQHAENFRELVKDYPVEEHIVRTRDSYLLGIQRIPHGRIIPDGNKNSHFSSHRASQDSISSLYYEDYGWPPAQNLEDVESVFRRCGIPLMAIRHSPEDEEVIASGSNTGRSTKPDASKRERSRSYDDSKSSKPLFPGGHKKNKSKKTHITKPPEFSDTHGEERAPSSRSSTRQKTRHAKPVVLLYHGLLTCSEIWVCNYEYENRLTCLLADAGQVVYN</sequence>
<dbReference type="EMBL" id="CAJVPT010000933">
    <property type="protein sequence ID" value="CAG8453314.1"/>
    <property type="molecule type" value="Genomic_DNA"/>
</dbReference>
<protein>
    <submittedName>
        <fullName evidence="1">4286_t:CDS:1</fullName>
    </submittedName>
</protein>
<evidence type="ECO:0000313" key="1">
    <source>
        <dbReference type="EMBL" id="CAG8453314.1"/>
    </source>
</evidence>
<organism evidence="1 2">
    <name type="scientific">Acaulospora colombiana</name>
    <dbReference type="NCBI Taxonomy" id="27376"/>
    <lineage>
        <taxon>Eukaryota</taxon>
        <taxon>Fungi</taxon>
        <taxon>Fungi incertae sedis</taxon>
        <taxon>Mucoromycota</taxon>
        <taxon>Glomeromycotina</taxon>
        <taxon>Glomeromycetes</taxon>
        <taxon>Diversisporales</taxon>
        <taxon>Acaulosporaceae</taxon>
        <taxon>Acaulospora</taxon>
    </lineage>
</organism>
<gene>
    <name evidence="1" type="ORF">ACOLOM_LOCUS852</name>
</gene>
<comment type="caution">
    <text evidence="1">The sequence shown here is derived from an EMBL/GenBank/DDBJ whole genome shotgun (WGS) entry which is preliminary data.</text>
</comment>
<accession>A0ACA9K5I1</accession>